<keyword evidence="4" id="KW-1185">Reference proteome</keyword>
<dbReference type="Gene3D" id="3.30.43.10">
    <property type="entry name" value="Uridine Diphospho-n-acetylenolpyruvylglucosamine Reductase, domain 2"/>
    <property type="match status" value="1"/>
</dbReference>
<sequence>MRPFAYERAGTAEDAVALHGDDALYLGGGTNLVDLMRLGVAEPGRLVDVTGLPYDQVRERPAGDGGLLIGAAVRNGDLASHRAVRERFPMLAQAVLAGASGQIRNAATVGGNLLQRTRCSYFQDIAKPCNKRRPGTGCPAREGEHHNLAILGHSPECVATHPSDMAVALAALDARVRVKDRVGERELPLVDEGARSLYRLPGSEPQRDTTLDPGDLITEVEVPPLGMPSRYRKVRERASFAFALVSIAAAVDVAADGSVRDCRIALGGVAHKPWRAWRAEERLRGGPATEERFLRAAEAELEAAEPLRDNGYKVLLARNLIARTLAELAEPQGEGEGA</sequence>
<accession>A0ABW0ZRZ7</accession>
<dbReference type="InterPro" id="IPR036683">
    <property type="entry name" value="CO_DH_flav_C_dom_sf"/>
</dbReference>
<protein>
    <submittedName>
        <fullName evidence="3">FAD binding domain-containing protein</fullName>
    </submittedName>
</protein>
<dbReference type="Pfam" id="PF03450">
    <property type="entry name" value="CO_deh_flav_C"/>
    <property type="match status" value="1"/>
</dbReference>
<comment type="caution">
    <text evidence="3">The sequence shown here is derived from an EMBL/GenBank/DDBJ whole genome shotgun (WGS) entry which is preliminary data.</text>
</comment>
<dbReference type="EMBL" id="JBHSON010000006">
    <property type="protein sequence ID" value="MFC5745183.1"/>
    <property type="molecule type" value="Genomic_DNA"/>
</dbReference>
<name>A0ABW0ZRZ7_9ACTN</name>
<dbReference type="RefSeq" id="WP_378280808.1">
    <property type="nucleotide sequence ID" value="NZ_JBHSON010000006.1"/>
</dbReference>
<evidence type="ECO:0000313" key="4">
    <source>
        <dbReference type="Proteomes" id="UP001596074"/>
    </source>
</evidence>
<dbReference type="PROSITE" id="PS51387">
    <property type="entry name" value="FAD_PCMH"/>
    <property type="match status" value="1"/>
</dbReference>
<dbReference type="SUPFAM" id="SSF56176">
    <property type="entry name" value="FAD-binding/transporter-associated domain-like"/>
    <property type="match status" value="1"/>
</dbReference>
<dbReference type="InterPro" id="IPR005107">
    <property type="entry name" value="CO_DH_flav_C"/>
</dbReference>
<dbReference type="SUPFAM" id="SSF55447">
    <property type="entry name" value="CO dehydrogenase flavoprotein C-terminal domain-like"/>
    <property type="match status" value="1"/>
</dbReference>
<dbReference type="Gene3D" id="3.30.465.10">
    <property type="match status" value="2"/>
</dbReference>
<dbReference type="InterPro" id="IPR036318">
    <property type="entry name" value="FAD-bd_PCMH-like_sf"/>
</dbReference>
<evidence type="ECO:0000259" key="2">
    <source>
        <dbReference type="PROSITE" id="PS51387"/>
    </source>
</evidence>
<organism evidence="3 4">
    <name type="scientific">Actinomadura rugatobispora</name>
    <dbReference type="NCBI Taxonomy" id="1994"/>
    <lineage>
        <taxon>Bacteria</taxon>
        <taxon>Bacillati</taxon>
        <taxon>Actinomycetota</taxon>
        <taxon>Actinomycetes</taxon>
        <taxon>Streptosporangiales</taxon>
        <taxon>Thermomonosporaceae</taxon>
        <taxon>Actinomadura</taxon>
    </lineage>
</organism>
<dbReference type="InterPro" id="IPR016167">
    <property type="entry name" value="FAD-bd_PCMH_sub1"/>
</dbReference>
<reference evidence="4" key="1">
    <citation type="journal article" date="2019" name="Int. J. Syst. Evol. Microbiol.">
        <title>The Global Catalogue of Microorganisms (GCM) 10K type strain sequencing project: providing services to taxonomists for standard genome sequencing and annotation.</title>
        <authorList>
            <consortium name="The Broad Institute Genomics Platform"/>
            <consortium name="The Broad Institute Genome Sequencing Center for Infectious Disease"/>
            <person name="Wu L."/>
            <person name="Ma J."/>
        </authorList>
    </citation>
    <scope>NUCLEOTIDE SEQUENCE [LARGE SCALE GENOMIC DNA]</scope>
    <source>
        <strain evidence="4">KCTC 42087</strain>
    </source>
</reference>
<evidence type="ECO:0000313" key="3">
    <source>
        <dbReference type="EMBL" id="MFC5745183.1"/>
    </source>
</evidence>
<proteinExistence type="predicted"/>
<dbReference type="InterPro" id="IPR016166">
    <property type="entry name" value="FAD-bd_PCMH"/>
</dbReference>
<dbReference type="InterPro" id="IPR016169">
    <property type="entry name" value="FAD-bd_PCMH_sub2"/>
</dbReference>
<feature type="domain" description="FAD-binding PCMH-type" evidence="2">
    <location>
        <begin position="1"/>
        <end position="227"/>
    </location>
</feature>
<gene>
    <name evidence="3" type="ORF">ACFPZN_06120</name>
</gene>
<dbReference type="Pfam" id="PF00941">
    <property type="entry name" value="FAD_binding_5"/>
    <property type="match status" value="1"/>
</dbReference>
<dbReference type="Gene3D" id="3.30.390.50">
    <property type="entry name" value="CO dehydrogenase flavoprotein, C-terminal domain"/>
    <property type="match status" value="1"/>
</dbReference>
<dbReference type="Proteomes" id="UP001596074">
    <property type="component" value="Unassembled WGS sequence"/>
</dbReference>
<dbReference type="PANTHER" id="PTHR42659">
    <property type="entry name" value="XANTHINE DEHYDROGENASE SUBUNIT C-RELATED"/>
    <property type="match status" value="1"/>
</dbReference>
<dbReference type="PANTHER" id="PTHR42659:SF1">
    <property type="entry name" value="OXIDOREDUCTASE"/>
    <property type="match status" value="1"/>
</dbReference>
<keyword evidence="1" id="KW-0560">Oxidoreductase</keyword>
<evidence type="ECO:0000256" key="1">
    <source>
        <dbReference type="ARBA" id="ARBA00023002"/>
    </source>
</evidence>
<dbReference type="InterPro" id="IPR002346">
    <property type="entry name" value="Mopterin_DH_FAD-bd"/>
</dbReference>
<dbReference type="SMART" id="SM01092">
    <property type="entry name" value="CO_deh_flav_C"/>
    <property type="match status" value="1"/>
</dbReference>
<dbReference type="InterPro" id="IPR051312">
    <property type="entry name" value="Diverse_Substr_Oxidored"/>
</dbReference>